<gene>
    <name evidence="3" type="ORF">TbgDal_XI8770</name>
</gene>
<evidence type="ECO:0000313" key="4">
    <source>
        <dbReference type="Proteomes" id="UP000002316"/>
    </source>
</evidence>
<dbReference type="EMBL" id="FN554974">
    <property type="protein sequence ID" value="CBH17758.1"/>
    <property type="molecule type" value="Genomic_DNA"/>
</dbReference>
<sequence length="103" mass="12067">MQRTAPSSPLVTTHSNDRPAVGTVNSKKKRSCLNHSDPITFFNILLLLLSFPLFLCFFFDSMRKKKESEENRHDNDERKHENKRVDETKKFVTFFPFVERSGC</sequence>
<feature type="region of interest" description="Disordered" evidence="1">
    <location>
        <begin position="1"/>
        <end position="23"/>
    </location>
</feature>
<keyword evidence="2" id="KW-0812">Transmembrane</keyword>
<keyword evidence="2" id="KW-1133">Transmembrane helix</keyword>
<dbReference type="AlphaFoldDB" id="D0A7V7"/>
<dbReference type="GeneID" id="23867914"/>
<protein>
    <submittedName>
        <fullName evidence="3">Uncharacterized protein</fullName>
    </submittedName>
</protein>
<dbReference type="Proteomes" id="UP000002316">
    <property type="component" value="Chromosome 11"/>
</dbReference>
<organism evidence="3 4">
    <name type="scientific">Trypanosoma brucei gambiense (strain MHOM/CI/86/DAL972)</name>
    <dbReference type="NCBI Taxonomy" id="679716"/>
    <lineage>
        <taxon>Eukaryota</taxon>
        <taxon>Discoba</taxon>
        <taxon>Euglenozoa</taxon>
        <taxon>Kinetoplastea</taxon>
        <taxon>Metakinetoplastina</taxon>
        <taxon>Trypanosomatida</taxon>
        <taxon>Trypanosomatidae</taxon>
        <taxon>Trypanosoma</taxon>
    </lineage>
</organism>
<proteinExistence type="predicted"/>
<keyword evidence="2" id="KW-0472">Membrane</keyword>
<accession>D0A7V7</accession>
<evidence type="ECO:0000256" key="2">
    <source>
        <dbReference type="SAM" id="Phobius"/>
    </source>
</evidence>
<dbReference type="KEGG" id="tbg:TbgDal_XI8770"/>
<evidence type="ECO:0000256" key="1">
    <source>
        <dbReference type="SAM" id="MobiDB-lite"/>
    </source>
</evidence>
<dbReference type="RefSeq" id="XP_011780022.1">
    <property type="nucleotide sequence ID" value="XM_011781720.1"/>
</dbReference>
<reference evidence="4" key="1">
    <citation type="journal article" date="2010" name="PLoS Negl. Trop. Dis.">
        <title>The genome sequence of Trypanosoma brucei gambiense, causative agent of chronic human african trypanosomiasis.</title>
        <authorList>
            <person name="Jackson A.P."/>
            <person name="Sanders M."/>
            <person name="Berry A."/>
            <person name="McQuillan J."/>
            <person name="Aslett M.A."/>
            <person name="Quail M.A."/>
            <person name="Chukualim B."/>
            <person name="Capewell P."/>
            <person name="MacLeod A."/>
            <person name="Melville S.E."/>
            <person name="Gibson W."/>
            <person name="Barry J.D."/>
            <person name="Berriman M."/>
            <person name="Hertz-Fowler C."/>
        </authorList>
    </citation>
    <scope>NUCLEOTIDE SEQUENCE [LARGE SCALE GENOMIC DNA]</scope>
    <source>
        <strain evidence="4">MHOM/CI/86/DAL972</strain>
    </source>
</reference>
<feature type="transmembrane region" description="Helical" evidence="2">
    <location>
        <begin position="39"/>
        <end position="59"/>
    </location>
</feature>
<evidence type="ECO:0000313" key="3">
    <source>
        <dbReference type="EMBL" id="CBH17758.1"/>
    </source>
</evidence>
<feature type="compositionally biased region" description="Polar residues" evidence="1">
    <location>
        <begin position="1"/>
        <end position="14"/>
    </location>
</feature>
<name>D0A7V7_TRYB9</name>